<evidence type="ECO:0000256" key="10">
    <source>
        <dbReference type="ARBA" id="ARBA00023136"/>
    </source>
</evidence>
<evidence type="ECO:0000256" key="9">
    <source>
        <dbReference type="ARBA" id="ARBA00022989"/>
    </source>
</evidence>
<dbReference type="InterPro" id="IPR000719">
    <property type="entry name" value="Prot_kinase_dom"/>
</dbReference>
<dbReference type="PROSITE" id="PS00108">
    <property type="entry name" value="PROTEIN_KINASE_ST"/>
    <property type="match status" value="1"/>
</dbReference>
<dbReference type="InterPro" id="IPR001245">
    <property type="entry name" value="Ser-Thr/Tyr_kinase_cat_dom"/>
</dbReference>
<gene>
    <name evidence="17" type="ORF">F0562_013611</name>
</gene>
<evidence type="ECO:0000256" key="3">
    <source>
        <dbReference type="ARBA" id="ARBA00022679"/>
    </source>
</evidence>
<proteinExistence type="predicted"/>
<feature type="transmembrane region" description="Helical" evidence="14">
    <location>
        <begin position="431"/>
        <end position="456"/>
    </location>
</feature>
<keyword evidence="5 15" id="KW-0732">Signal</keyword>
<dbReference type="CDD" id="cd14066">
    <property type="entry name" value="STKc_IRAK"/>
    <property type="match status" value="1"/>
</dbReference>
<dbReference type="Pfam" id="PF12819">
    <property type="entry name" value="Malectin_like"/>
    <property type="match status" value="1"/>
</dbReference>
<protein>
    <recommendedName>
        <fullName evidence="16">Protein kinase domain-containing protein</fullName>
    </recommendedName>
</protein>
<evidence type="ECO:0000313" key="17">
    <source>
        <dbReference type="EMBL" id="KAA8519355.1"/>
    </source>
</evidence>
<accession>A0A5J4ZL90</accession>
<evidence type="ECO:0000256" key="6">
    <source>
        <dbReference type="ARBA" id="ARBA00022741"/>
    </source>
</evidence>
<dbReference type="PANTHER" id="PTHR47989:SF62">
    <property type="entry name" value="OS05G0423500 PROTEIN"/>
    <property type="match status" value="1"/>
</dbReference>
<dbReference type="InterPro" id="IPR011009">
    <property type="entry name" value="Kinase-like_dom_sf"/>
</dbReference>
<evidence type="ECO:0000256" key="4">
    <source>
        <dbReference type="ARBA" id="ARBA00022692"/>
    </source>
</evidence>
<dbReference type="AlphaFoldDB" id="A0A5J4ZL90"/>
<dbReference type="PROSITE" id="PS00107">
    <property type="entry name" value="PROTEIN_KINASE_ATP"/>
    <property type="match status" value="1"/>
</dbReference>
<keyword evidence="9 14" id="KW-1133">Transmembrane helix</keyword>
<evidence type="ECO:0000256" key="15">
    <source>
        <dbReference type="SAM" id="SignalP"/>
    </source>
</evidence>
<evidence type="ECO:0000256" key="5">
    <source>
        <dbReference type="ARBA" id="ARBA00022729"/>
    </source>
</evidence>
<keyword evidence="3" id="KW-0808">Transferase</keyword>
<evidence type="ECO:0000256" key="7">
    <source>
        <dbReference type="ARBA" id="ARBA00022777"/>
    </source>
</evidence>
<evidence type="ECO:0000256" key="2">
    <source>
        <dbReference type="ARBA" id="ARBA00022527"/>
    </source>
</evidence>
<evidence type="ECO:0000256" key="12">
    <source>
        <dbReference type="PROSITE-ProRule" id="PRU10141"/>
    </source>
</evidence>
<dbReference type="FunFam" id="3.30.200.20:FF:000039">
    <property type="entry name" value="receptor-like protein kinase FERONIA"/>
    <property type="match status" value="1"/>
</dbReference>
<dbReference type="PROSITE" id="PS50011">
    <property type="entry name" value="PROTEIN_KINASE_DOM"/>
    <property type="match status" value="1"/>
</dbReference>
<evidence type="ECO:0000256" key="11">
    <source>
        <dbReference type="ARBA" id="ARBA00023180"/>
    </source>
</evidence>
<evidence type="ECO:0000256" key="1">
    <source>
        <dbReference type="ARBA" id="ARBA00004167"/>
    </source>
</evidence>
<keyword evidence="4 14" id="KW-0812">Transmembrane</keyword>
<dbReference type="Gene3D" id="3.30.200.20">
    <property type="entry name" value="Phosphorylase Kinase, domain 1"/>
    <property type="match status" value="1"/>
</dbReference>
<sequence length="885" mass="97768">MKVQGMEILGMIVFVMFFVFVKIGEAQTMPFLVNCGTNLIVNVDGRRWVGDLAPDSNLTLSSLGIAASTATFSGDSAFVPLYKTARIFTDSLNYTFRGTPGSYFLRLHFYPFSFENYNVNESSFAVEASGLQLVSEFNVPEEISLKNLYLQSSGSNSSSFALIKEYFLNVDSGALVIDFNPSKGSFGFVNAIEIVPVVDKLFVDSESKVSGNGANTPLNLSKRGIQTMYRLNVGGSEIKPDKDLDLWRQWEVDSSYMFTADAGSEISNSSNITYASSNDTSVAPLLVYQTARIMSNTEVLGKRLNMSWKFEVDPDFEYLIRLHFCELFFGKATQRVFRIYINNRTAADNFDVFVRAGGMNKAYHQDYYDVVSPKISTLWVQLGPASTAGGSETDALLNGLEIFKLSRNGNLAYVKKYGQTSGGNRTSRSRILWVGIGAGVASIVILAGLFLLIFCFCKKRRNKLSDAKSSSPTWRPLFLHGVIVNSTANAKGSVGNQNPNGSVASTRVGRRFTLAEIRAATSKFDESLVIGVGGFGKVYKGEIEDGTLAAIKRANPQSEQGLAEFETEIEMLSKLRHRHLVSMIGFCEEQNEMILVYEYMANGTLRSHLFGSDLPPLSWKQRLEVCIGAARGLHYLHTGAERGIIHRDVKTTNILLDENFVAKMADFGLSKNGPALEHTHVSTAVKGSFGYLDPEYFRRQQLTEKSDVYSFGVVLFEVICARAVINPSLPKDQINLAEWAMRWQRQRSLETIIDPYLKGNYSPESFIKFGEIAEKCLADEGKTRPTMGEVLWHLEYVLQIHEAWMCANAGENSLSSSEVVGSLEDREAEGGKDTASLDEVTGLDPKMKGGGESASRETGGSNDVVGVEFSQLVNPRGRCHEAFNE</sequence>
<keyword evidence="18" id="KW-1185">Reference proteome</keyword>
<dbReference type="InterPro" id="IPR008271">
    <property type="entry name" value="Ser/Thr_kinase_AS"/>
</dbReference>
<feature type="signal peptide" evidence="15">
    <location>
        <begin position="1"/>
        <end position="26"/>
    </location>
</feature>
<evidence type="ECO:0000256" key="13">
    <source>
        <dbReference type="SAM" id="MobiDB-lite"/>
    </source>
</evidence>
<feature type="chain" id="PRO_5023939498" description="Protein kinase domain-containing protein" evidence="15">
    <location>
        <begin position="27"/>
        <end position="885"/>
    </location>
</feature>
<dbReference type="FunFam" id="1.10.510.10:FF:000058">
    <property type="entry name" value="Receptor-like protein kinase FERONIA"/>
    <property type="match status" value="1"/>
</dbReference>
<dbReference type="Gene3D" id="1.10.510.10">
    <property type="entry name" value="Transferase(Phosphotransferase) domain 1"/>
    <property type="match status" value="1"/>
</dbReference>
<feature type="binding site" evidence="12">
    <location>
        <position position="552"/>
    </location>
    <ligand>
        <name>ATP</name>
        <dbReference type="ChEBI" id="CHEBI:30616"/>
    </ligand>
</feature>
<evidence type="ECO:0000259" key="16">
    <source>
        <dbReference type="PROSITE" id="PS50011"/>
    </source>
</evidence>
<evidence type="ECO:0000256" key="8">
    <source>
        <dbReference type="ARBA" id="ARBA00022840"/>
    </source>
</evidence>
<dbReference type="PANTHER" id="PTHR47989">
    <property type="entry name" value="OS01G0750732 PROTEIN"/>
    <property type="match status" value="1"/>
</dbReference>
<reference evidence="17 18" key="1">
    <citation type="submission" date="2019-09" db="EMBL/GenBank/DDBJ databases">
        <title>A chromosome-level genome assembly of the Chinese tupelo Nyssa sinensis.</title>
        <authorList>
            <person name="Yang X."/>
            <person name="Kang M."/>
            <person name="Yang Y."/>
            <person name="Xiong H."/>
            <person name="Wang M."/>
            <person name="Zhang Z."/>
            <person name="Wang Z."/>
            <person name="Wu H."/>
            <person name="Ma T."/>
            <person name="Liu J."/>
            <person name="Xi Z."/>
        </authorList>
    </citation>
    <scope>NUCLEOTIDE SEQUENCE [LARGE SCALE GENOMIC DNA]</scope>
    <source>
        <strain evidence="17">J267</strain>
        <tissue evidence="17">Leaf</tissue>
    </source>
</reference>
<evidence type="ECO:0000256" key="14">
    <source>
        <dbReference type="SAM" id="Phobius"/>
    </source>
</evidence>
<feature type="region of interest" description="Disordered" evidence="13">
    <location>
        <begin position="818"/>
        <end position="867"/>
    </location>
</feature>
<dbReference type="SUPFAM" id="SSF56112">
    <property type="entry name" value="Protein kinase-like (PK-like)"/>
    <property type="match status" value="1"/>
</dbReference>
<dbReference type="Proteomes" id="UP000325577">
    <property type="component" value="Linkage Group LG6"/>
</dbReference>
<feature type="compositionally biased region" description="Basic and acidic residues" evidence="13">
    <location>
        <begin position="823"/>
        <end position="832"/>
    </location>
</feature>
<keyword evidence="11" id="KW-0325">Glycoprotein</keyword>
<dbReference type="Gene3D" id="2.60.120.430">
    <property type="entry name" value="Galactose-binding lectin"/>
    <property type="match status" value="2"/>
</dbReference>
<dbReference type="SMART" id="SM00220">
    <property type="entry name" value="S_TKc"/>
    <property type="match status" value="1"/>
</dbReference>
<keyword evidence="2" id="KW-0723">Serine/threonine-protein kinase</keyword>
<keyword evidence="8 12" id="KW-0067">ATP-binding</keyword>
<comment type="subcellular location">
    <subcellularLocation>
        <location evidence="1">Membrane</location>
        <topology evidence="1">Single-pass membrane protein</topology>
    </subcellularLocation>
</comment>
<dbReference type="GO" id="GO:0004674">
    <property type="term" value="F:protein serine/threonine kinase activity"/>
    <property type="evidence" value="ECO:0007669"/>
    <property type="project" value="UniProtKB-KW"/>
</dbReference>
<dbReference type="EMBL" id="CM018049">
    <property type="protein sequence ID" value="KAA8519355.1"/>
    <property type="molecule type" value="Genomic_DNA"/>
</dbReference>
<organism evidence="17 18">
    <name type="scientific">Nyssa sinensis</name>
    <dbReference type="NCBI Taxonomy" id="561372"/>
    <lineage>
        <taxon>Eukaryota</taxon>
        <taxon>Viridiplantae</taxon>
        <taxon>Streptophyta</taxon>
        <taxon>Embryophyta</taxon>
        <taxon>Tracheophyta</taxon>
        <taxon>Spermatophyta</taxon>
        <taxon>Magnoliopsida</taxon>
        <taxon>eudicotyledons</taxon>
        <taxon>Gunneridae</taxon>
        <taxon>Pentapetalae</taxon>
        <taxon>asterids</taxon>
        <taxon>Cornales</taxon>
        <taxon>Nyssaceae</taxon>
        <taxon>Nyssa</taxon>
    </lineage>
</organism>
<keyword evidence="6 12" id="KW-0547">Nucleotide-binding</keyword>
<keyword evidence="7" id="KW-0418">Kinase</keyword>
<dbReference type="InterPro" id="IPR024788">
    <property type="entry name" value="Malectin-like_Carb-bd_dom"/>
</dbReference>
<dbReference type="OrthoDB" id="738486at2759"/>
<dbReference type="GO" id="GO:0016020">
    <property type="term" value="C:membrane"/>
    <property type="evidence" value="ECO:0007669"/>
    <property type="project" value="UniProtKB-SubCell"/>
</dbReference>
<keyword evidence="10 14" id="KW-0472">Membrane</keyword>
<feature type="domain" description="Protein kinase" evidence="16">
    <location>
        <begin position="524"/>
        <end position="796"/>
    </location>
</feature>
<dbReference type="InterPro" id="IPR017441">
    <property type="entry name" value="Protein_kinase_ATP_BS"/>
</dbReference>
<dbReference type="GO" id="GO:0005524">
    <property type="term" value="F:ATP binding"/>
    <property type="evidence" value="ECO:0007669"/>
    <property type="project" value="UniProtKB-UniRule"/>
</dbReference>
<dbReference type="FunFam" id="2.60.120.430:FF:000012">
    <property type="entry name" value="Putative receptor-like protein kinase"/>
    <property type="match status" value="1"/>
</dbReference>
<evidence type="ECO:0000313" key="18">
    <source>
        <dbReference type="Proteomes" id="UP000325577"/>
    </source>
</evidence>
<dbReference type="FunFam" id="2.60.120.430:FF:000001">
    <property type="entry name" value="Receptor-like protein kinase FERONIA"/>
    <property type="match status" value="1"/>
</dbReference>
<name>A0A5J4ZL90_9ASTE</name>
<dbReference type="Pfam" id="PF07714">
    <property type="entry name" value="PK_Tyr_Ser-Thr"/>
    <property type="match status" value="1"/>
</dbReference>